<dbReference type="AlphaFoldDB" id="A0A1E7ZG21"/>
<dbReference type="InterPro" id="IPR036188">
    <property type="entry name" value="FAD/NAD-bd_sf"/>
</dbReference>
<dbReference type="Gene3D" id="3.50.50.100">
    <property type="match status" value="1"/>
</dbReference>
<accession>A0A1E7ZG21</accession>
<dbReference type="PRINTS" id="PR00368">
    <property type="entry name" value="FADPNR"/>
</dbReference>
<evidence type="ECO:0000313" key="7">
    <source>
        <dbReference type="EMBL" id="OFC72468.1"/>
    </source>
</evidence>
<name>A0A1E7ZG21_9ALTE</name>
<keyword evidence="3" id="KW-0285">Flavoprotein</keyword>
<evidence type="ECO:0000313" key="8">
    <source>
        <dbReference type="Proteomes" id="UP000175691"/>
    </source>
</evidence>
<dbReference type="PANTHER" id="PTHR42913:SF3">
    <property type="entry name" value="64 KDA MITOCHONDRIAL NADH DEHYDROGENASE (EUROFUNG)"/>
    <property type="match status" value="1"/>
</dbReference>
<keyword evidence="5" id="KW-0560">Oxidoreductase</keyword>
<sequence length="430" mass="47441">MKKIVVVGGGAGGLELVTHLSHKLGRKGEAEVILVDRSQTHVWKPLLHEVAAGVIDKNSDGVDYRMHAVRHKYQFQLGNMRQLDKDKKQIILDPLNDRDGKEILPERTIDYDYLIMALGSVCNDFGTPGVAEYCYKLDSLAGAERFHRALLNQLLRINQSCTAQDMLHVAIVGGGATGTELAAQLHHIANLARAYGMPEMSAKRLKVSIIEAGPRILPALPEKIAASAKNALLKLGVEVLEGAMVSEATEKGFKTKDGQEIDADLMVWSAGVKAPDFLVDMGIFETNRANQILVNEYLQSTIDNHIFAIGDCCGFKQKNGNWVPPRAQSAHQMATTAGENIIAMFRDKPLKEYEYKDYGSLVHLSKYSTVGSLMGALSNSSMFIEGRLARLVYISLYNMHQFAVHGWFKGTMTLMSRKVGNIVGHKLKLH</sequence>
<evidence type="ECO:0000256" key="3">
    <source>
        <dbReference type="ARBA" id="ARBA00022630"/>
    </source>
</evidence>
<proteinExistence type="inferred from homology"/>
<feature type="domain" description="FAD/NAD(P)-binding" evidence="6">
    <location>
        <begin position="2"/>
        <end position="334"/>
    </location>
</feature>
<dbReference type="RefSeq" id="WP_070123383.1">
    <property type="nucleotide sequence ID" value="NZ_MDHN01000004.1"/>
</dbReference>
<evidence type="ECO:0000256" key="1">
    <source>
        <dbReference type="ARBA" id="ARBA00001974"/>
    </source>
</evidence>
<dbReference type="Proteomes" id="UP000175691">
    <property type="component" value="Unassembled WGS sequence"/>
</dbReference>
<dbReference type="OrthoDB" id="9781621at2"/>
<dbReference type="GO" id="GO:0003955">
    <property type="term" value="F:NAD(P)H dehydrogenase (quinone) activity"/>
    <property type="evidence" value="ECO:0007669"/>
    <property type="project" value="TreeGrafter"/>
</dbReference>
<dbReference type="GO" id="GO:0019646">
    <property type="term" value="P:aerobic electron transport chain"/>
    <property type="evidence" value="ECO:0007669"/>
    <property type="project" value="TreeGrafter"/>
</dbReference>
<evidence type="ECO:0000256" key="5">
    <source>
        <dbReference type="ARBA" id="ARBA00023002"/>
    </source>
</evidence>
<keyword evidence="4" id="KW-0274">FAD</keyword>
<dbReference type="STRING" id="1656094.BFC18_02595"/>
<dbReference type="InterPro" id="IPR051169">
    <property type="entry name" value="NADH-Q_oxidoreductase"/>
</dbReference>
<dbReference type="Pfam" id="PF07992">
    <property type="entry name" value="Pyr_redox_2"/>
    <property type="match status" value="1"/>
</dbReference>
<dbReference type="SUPFAM" id="SSF51905">
    <property type="entry name" value="FAD/NAD(P)-binding domain"/>
    <property type="match status" value="1"/>
</dbReference>
<comment type="caution">
    <text evidence="7">The sequence shown here is derived from an EMBL/GenBank/DDBJ whole genome shotgun (WGS) entry which is preliminary data.</text>
</comment>
<evidence type="ECO:0000256" key="4">
    <source>
        <dbReference type="ARBA" id="ARBA00022827"/>
    </source>
</evidence>
<dbReference type="PANTHER" id="PTHR42913">
    <property type="entry name" value="APOPTOSIS-INDUCING FACTOR 1"/>
    <property type="match status" value="1"/>
</dbReference>
<organism evidence="7 8">
    <name type="scientific">Alteromonas confluentis</name>
    <dbReference type="NCBI Taxonomy" id="1656094"/>
    <lineage>
        <taxon>Bacteria</taxon>
        <taxon>Pseudomonadati</taxon>
        <taxon>Pseudomonadota</taxon>
        <taxon>Gammaproteobacteria</taxon>
        <taxon>Alteromonadales</taxon>
        <taxon>Alteromonadaceae</taxon>
        <taxon>Alteromonas/Salinimonas group</taxon>
        <taxon>Alteromonas</taxon>
    </lineage>
</organism>
<keyword evidence="8" id="KW-1185">Reference proteome</keyword>
<evidence type="ECO:0000256" key="2">
    <source>
        <dbReference type="ARBA" id="ARBA00005272"/>
    </source>
</evidence>
<dbReference type="InterPro" id="IPR023753">
    <property type="entry name" value="FAD/NAD-binding_dom"/>
</dbReference>
<comment type="similarity">
    <text evidence="2">Belongs to the NADH dehydrogenase family.</text>
</comment>
<gene>
    <name evidence="7" type="ORF">BFC18_02595</name>
</gene>
<evidence type="ECO:0000259" key="6">
    <source>
        <dbReference type="Pfam" id="PF07992"/>
    </source>
</evidence>
<protein>
    <submittedName>
        <fullName evidence="7">Pyridine nucleotide-disulfide oxidoreductase</fullName>
    </submittedName>
</protein>
<comment type="cofactor">
    <cofactor evidence="1">
        <name>FAD</name>
        <dbReference type="ChEBI" id="CHEBI:57692"/>
    </cofactor>
</comment>
<dbReference type="PRINTS" id="PR00411">
    <property type="entry name" value="PNDRDTASEI"/>
</dbReference>
<dbReference type="EMBL" id="MDHN01000004">
    <property type="protein sequence ID" value="OFC72468.1"/>
    <property type="molecule type" value="Genomic_DNA"/>
</dbReference>
<reference evidence="7 8" key="1">
    <citation type="submission" date="2016-08" db="EMBL/GenBank/DDBJ databases">
        <authorList>
            <person name="Seilhamer J.J."/>
        </authorList>
    </citation>
    <scope>NUCLEOTIDE SEQUENCE [LARGE SCALE GENOMIC DNA]</scope>
    <source>
        <strain evidence="7 8">KCTC 42603</strain>
    </source>
</reference>